<dbReference type="PRINTS" id="PR00039">
    <property type="entry name" value="HTHLYSR"/>
</dbReference>
<dbReference type="RefSeq" id="WP_275818476.1">
    <property type="nucleotide sequence ID" value="NZ_BAAANM010000006.1"/>
</dbReference>
<evidence type="ECO:0000259" key="6">
    <source>
        <dbReference type="PROSITE" id="PS50931"/>
    </source>
</evidence>
<dbReference type="InterPro" id="IPR005119">
    <property type="entry name" value="LysR_subst-bd"/>
</dbReference>
<dbReference type="Gene3D" id="3.40.190.290">
    <property type="match status" value="1"/>
</dbReference>
<dbReference type="EMBL" id="JARHTQ010000019">
    <property type="protein sequence ID" value="MDF2259023.1"/>
    <property type="molecule type" value="Genomic_DNA"/>
</dbReference>
<dbReference type="Pfam" id="PF00126">
    <property type="entry name" value="HTH_1"/>
    <property type="match status" value="1"/>
</dbReference>
<evidence type="ECO:0000313" key="8">
    <source>
        <dbReference type="Proteomes" id="UP001220022"/>
    </source>
</evidence>
<dbReference type="CDD" id="cd05466">
    <property type="entry name" value="PBP2_LTTR_substrate"/>
    <property type="match status" value="1"/>
</dbReference>
<dbReference type="PROSITE" id="PS50931">
    <property type="entry name" value="HTH_LYSR"/>
    <property type="match status" value="1"/>
</dbReference>
<dbReference type="SUPFAM" id="SSF46785">
    <property type="entry name" value="Winged helix' DNA-binding domain"/>
    <property type="match status" value="1"/>
</dbReference>
<feature type="domain" description="HTH lysR-type" evidence="6">
    <location>
        <begin position="1"/>
        <end position="58"/>
    </location>
</feature>
<comment type="caution">
    <text evidence="7">The sequence shown here is derived from an EMBL/GenBank/DDBJ whole genome shotgun (WGS) entry which is preliminary data.</text>
</comment>
<accession>A0ABT5Z5F3</accession>
<gene>
    <name evidence="7" type="ORF">P2L57_25920</name>
</gene>
<dbReference type="PANTHER" id="PTHR30126">
    <property type="entry name" value="HTH-TYPE TRANSCRIPTIONAL REGULATOR"/>
    <property type="match status" value="1"/>
</dbReference>
<keyword evidence="4" id="KW-0804">Transcription</keyword>
<proteinExistence type="inferred from homology"/>
<dbReference type="Gene3D" id="1.10.10.10">
    <property type="entry name" value="Winged helix-like DNA-binding domain superfamily/Winged helix DNA-binding domain"/>
    <property type="match status" value="1"/>
</dbReference>
<keyword evidence="8" id="KW-1185">Reference proteome</keyword>
<dbReference type="Pfam" id="PF03466">
    <property type="entry name" value="LysR_substrate"/>
    <property type="match status" value="2"/>
</dbReference>
<reference evidence="7 8" key="1">
    <citation type="submission" date="2023-03" db="EMBL/GenBank/DDBJ databases">
        <title>Draft genome sequence of type strain Streptomyces ferralitis JCM 14344.</title>
        <authorList>
            <person name="Klaysubun C."/>
            <person name="Duangmal K."/>
        </authorList>
    </citation>
    <scope>NUCLEOTIDE SEQUENCE [LARGE SCALE GENOMIC DNA]</scope>
    <source>
        <strain evidence="7 8">JCM 14344</strain>
    </source>
</reference>
<evidence type="ECO:0000256" key="5">
    <source>
        <dbReference type="SAM" id="MobiDB-lite"/>
    </source>
</evidence>
<evidence type="ECO:0000256" key="3">
    <source>
        <dbReference type="ARBA" id="ARBA00023125"/>
    </source>
</evidence>
<dbReference type="InterPro" id="IPR000847">
    <property type="entry name" value="LysR_HTH_N"/>
</dbReference>
<dbReference type="Proteomes" id="UP001220022">
    <property type="component" value="Unassembled WGS sequence"/>
</dbReference>
<evidence type="ECO:0000256" key="4">
    <source>
        <dbReference type="ARBA" id="ARBA00023163"/>
    </source>
</evidence>
<dbReference type="InterPro" id="IPR036388">
    <property type="entry name" value="WH-like_DNA-bd_sf"/>
</dbReference>
<evidence type="ECO:0000256" key="2">
    <source>
        <dbReference type="ARBA" id="ARBA00023015"/>
    </source>
</evidence>
<dbReference type="SUPFAM" id="SSF53850">
    <property type="entry name" value="Periplasmic binding protein-like II"/>
    <property type="match status" value="1"/>
</dbReference>
<evidence type="ECO:0000313" key="7">
    <source>
        <dbReference type="EMBL" id="MDF2259023.1"/>
    </source>
</evidence>
<keyword evidence="2" id="KW-0805">Transcription regulation</keyword>
<dbReference type="PANTHER" id="PTHR30126:SF39">
    <property type="entry name" value="HTH-TYPE TRANSCRIPTIONAL REGULATOR CYSL"/>
    <property type="match status" value="1"/>
</dbReference>
<sequence>MDLALLRTFVAVHRAGSFTRAAQLLGLSQPAVTGQIRSLERQLGRPLFRRLPRGVAATTVGDELAHKVAPHLDALREIAETELNGAAQDRTLHLAGPAEFTALRVLPALAPLAEESFALRVAFGAGDEALTGLAEGRHELVIGTTRPRARLLHATPLWDEEQILVASSCWAERIGALPAASAPEHGSRPGPGAVSRPGTPLVSEPTAELVEALDSVPLVGYEEDLPLLVGYWTEVFGGKPAADATVVVPDLRAVLECVRAGAGMAVLPRYLCAAAFAAGEVVPVLEPRIPPLRTYYLVVRAGTLALPHVARAQERLLNAAAEW</sequence>
<keyword evidence="3" id="KW-0238">DNA-binding</keyword>
<dbReference type="InterPro" id="IPR036390">
    <property type="entry name" value="WH_DNA-bd_sf"/>
</dbReference>
<protein>
    <submittedName>
        <fullName evidence="7">LysR family transcriptional regulator</fullName>
    </submittedName>
</protein>
<name>A0ABT5Z5F3_9ACTN</name>
<feature type="region of interest" description="Disordered" evidence="5">
    <location>
        <begin position="180"/>
        <end position="201"/>
    </location>
</feature>
<organism evidence="7 8">
    <name type="scientific">Streptantibioticus ferralitis</name>
    <dbReference type="NCBI Taxonomy" id="236510"/>
    <lineage>
        <taxon>Bacteria</taxon>
        <taxon>Bacillati</taxon>
        <taxon>Actinomycetota</taxon>
        <taxon>Actinomycetes</taxon>
        <taxon>Kitasatosporales</taxon>
        <taxon>Streptomycetaceae</taxon>
        <taxon>Streptantibioticus</taxon>
    </lineage>
</organism>
<comment type="similarity">
    <text evidence="1">Belongs to the LysR transcriptional regulatory family.</text>
</comment>
<evidence type="ECO:0000256" key="1">
    <source>
        <dbReference type="ARBA" id="ARBA00009437"/>
    </source>
</evidence>